<dbReference type="AlphaFoldDB" id="A0A4D9CZW7"/>
<dbReference type="PANTHER" id="PTHR47447:SF25">
    <property type="entry name" value="SAP DOMAIN-CONTAINING PROTEIN"/>
    <property type="match status" value="1"/>
</dbReference>
<evidence type="ECO:0000256" key="2">
    <source>
        <dbReference type="SAM" id="MobiDB-lite"/>
    </source>
</evidence>
<dbReference type="OrthoDB" id="10533659at2759"/>
<dbReference type="PANTHER" id="PTHR47447">
    <property type="entry name" value="OS03G0856100 PROTEIN"/>
    <property type="match status" value="1"/>
</dbReference>
<keyword evidence="1" id="KW-0677">Repeat</keyword>
<dbReference type="InterPro" id="IPR002885">
    <property type="entry name" value="PPR_rpt"/>
</dbReference>
<sequence length="466" mass="50954">MADTAVFMNNSNINNKGNNVQVNNNNNNNSKNNKNNNNNIINKHKIKKGAVQPSAPLSREERAAFLYVRNPPKKRKKKKSQKMTKTECTSPLKEVPQMEECTLDSSISTELLELSSGSDSSVPLSSPPIVLSDKEGEREEEELVEPHVMALRKEEEEDGRDDRSSLLGTPLNDEAMPLSLSPHPLPSAPRSTLLVWGRWLLAAAKRVVAWVYHYQMQQEGLPCRPDHAQILMSFYNQMAKYSVSLLAFQALEPGEGGKKDPAVARLALEACGRSGLWEEGEEIVRDMEWSREDREVRGWLLEAEARAGNRVEDVAGAVKAMGKEVDEPAANALLRAYQVAGNVEAAMETLRSMEDGTLGVSPSPASYELVMVTLAESGRPGWEMEAVSLFSRQNPPTAEGFRVALRGLYRAGRHAEALRLLATVGATCNVDPDDGLLKAGMKAVMGLGEKEALPLLQAALTEAGGA</sequence>
<keyword evidence="4" id="KW-1185">Reference proteome</keyword>
<evidence type="ECO:0000313" key="4">
    <source>
        <dbReference type="Proteomes" id="UP000355283"/>
    </source>
</evidence>
<dbReference type="Gene3D" id="1.25.40.10">
    <property type="entry name" value="Tetratricopeptide repeat domain"/>
    <property type="match status" value="1"/>
</dbReference>
<dbReference type="Pfam" id="PF01535">
    <property type="entry name" value="PPR"/>
    <property type="match status" value="2"/>
</dbReference>
<organism evidence="3 4">
    <name type="scientific">Nannochloropsis salina CCMP1776</name>
    <dbReference type="NCBI Taxonomy" id="1027361"/>
    <lineage>
        <taxon>Eukaryota</taxon>
        <taxon>Sar</taxon>
        <taxon>Stramenopiles</taxon>
        <taxon>Ochrophyta</taxon>
        <taxon>Eustigmatophyceae</taxon>
        <taxon>Eustigmatales</taxon>
        <taxon>Monodopsidaceae</taxon>
        <taxon>Microchloropsis</taxon>
        <taxon>Microchloropsis salina</taxon>
    </lineage>
</organism>
<feature type="region of interest" description="Disordered" evidence="2">
    <location>
        <begin position="1"/>
        <end position="99"/>
    </location>
</feature>
<feature type="region of interest" description="Disordered" evidence="2">
    <location>
        <begin position="113"/>
        <end position="183"/>
    </location>
</feature>
<feature type="compositionally biased region" description="Basic residues" evidence="2">
    <location>
        <begin position="71"/>
        <end position="82"/>
    </location>
</feature>
<reference evidence="3 4" key="1">
    <citation type="submission" date="2019-01" db="EMBL/GenBank/DDBJ databases">
        <title>Nuclear Genome Assembly of the Microalgal Biofuel strain Nannochloropsis salina CCMP1776.</title>
        <authorList>
            <person name="Hovde B."/>
        </authorList>
    </citation>
    <scope>NUCLEOTIDE SEQUENCE [LARGE SCALE GENOMIC DNA]</scope>
    <source>
        <strain evidence="3 4">CCMP1776</strain>
    </source>
</reference>
<evidence type="ECO:0000256" key="1">
    <source>
        <dbReference type="ARBA" id="ARBA00022737"/>
    </source>
</evidence>
<dbReference type="Proteomes" id="UP000355283">
    <property type="component" value="Unassembled WGS sequence"/>
</dbReference>
<evidence type="ECO:0000313" key="3">
    <source>
        <dbReference type="EMBL" id="TFJ83193.1"/>
    </source>
</evidence>
<feature type="compositionally biased region" description="Low complexity" evidence="2">
    <location>
        <begin position="113"/>
        <end position="131"/>
    </location>
</feature>
<name>A0A4D9CZW7_9STRA</name>
<evidence type="ECO:0008006" key="5">
    <source>
        <dbReference type="Google" id="ProtNLM"/>
    </source>
</evidence>
<dbReference type="EMBL" id="SDOX01000061">
    <property type="protein sequence ID" value="TFJ83193.1"/>
    <property type="molecule type" value="Genomic_DNA"/>
</dbReference>
<proteinExistence type="predicted"/>
<feature type="compositionally biased region" description="Low complexity" evidence="2">
    <location>
        <begin position="9"/>
        <end position="41"/>
    </location>
</feature>
<comment type="caution">
    <text evidence="3">The sequence shown here is derived from an EMBL/GenBank/DDBJ whole genome shotgun (WGS) entry which is preliminary data.</text>
</comment>
<accession>A0A4D9CZW7</accession>
<dbReference type="InterPro" id="IPR011990">
    <property type="entry name" value="TPR-like_helical_dom_sf"/>
</dbReference>
<protein>
    <recommendedName>
        <fullName evidence="5">Pentacotripeptide-repeat region of PRORP domain-containing protein</fullName>
    </recommendedName>
</protein>
<gene>
    <name evidence="3" type="ORF">NSK_005502</name>
</gene>